<evidence type="ECO:0000313" key="3">
    <source>
        <dbReference type="Proteomes" id="UP000187209"/>
    </source>
</evidence>
<keyword evidence="3" id="KW-1185">Reference proteome</keyword>
<reference evidence="2 3" key="1">
    <citation type="submission" date="2016-11" db="EMBL/GenBank/DDBJ databases">
        <title>The macronuclear genome of Stentor coeruleus: a giant cell with tiny introns.</title>
        <authorList>
            <person name="Slabodnick M."/>
            <person name="Ruby J.G."/>
            <person name="Reiff S.B."/>
            <person name="Swart E.C."/>
            <person name="Gosai S."/>
            <person name="Prabakaran S."/>
            <person name="Witkowska E."/>
            <person name="Larue G.E."/>
            <person name="Fisher S."/>
            <person name="Freeman R.M."/>
            <person name="Gunawardena J."/>
            <person name="Chu W."/>
            <person name="Stover N.A."/>
            <person name="Gregory B.D."/>
            <person name="Nowacki M."/>
            <person name="Derisi J."/>
            <person name="Roy S.W."/>
            <person name="Marshall W.F."/>
            <person name="Sood P."/>
        </authorList>
    </citation>
    <scope>NUCLEOTIDE SEQUENCE [LARGE SCALE GENOMIC DNA]</scope>
    <source>
        <strain evidence="2">WM001</strain>
    </source>
</reference>
<dbReference type="EMBL" id="MPUH01000004">
    <property type="protein sequence ID" value="OMJ96075.1"/>
    <property type="molecule type" value="Genomic_DNA"/>
</dbReference>
<evidence type="ECO:0000256" key="1">
    <source>
        <dbReference type="SAM" id="MobiDB-lite"/>
    </source>
</evidence>
<dbReference type="AlphaFoldDB" id="A0A1R2D481"/>
<protein>
    <submittedName>
        <fullName evidence="2">Uncharacterized protein</fullName>
    </submittedName>
</protein>
<feature type="region of interest" description="Disordered" evidence="1">
    <location>
        <begin position="1"/>
        <end position="29"/>
    </location>
</feature>
<feature type="region of interest" description="Disordered" evidence="1">
    <location>
        <begin position="45"/>
        <end position="79"/>
    </location>
</feature>
<comment type="caution">
    <text evidence="2">The sequence shown here is derived from an EMBL/GenBank/DDBJ whole genome shotgun (WGS) entry which is preliminary data.</text>
</comment>
<dbReference type="Proteomes" id="UP000187209">
    <property type="component" value="Unassembled WGS sequence"/>
</dbReference>
<organism evidence="2 3">
    <name type="scientific">Stentor coeruleus</name>
    <dbReference type="NCBI Taxonomy" id="5963"/>
    <lineage>
        <taxon>Eukaryota</taxon>
        <taxon>Sar</taxon>
        <taxon>Alveolata</taxon>
        <taxon>Ciliophora</taxon>
        <taxon>Postciliodesmatophora</taxon>
        <taxon>Heterotrichea</taxon>
        <taxon>Heterotrichida</taxon>
        <taxon>Stentoridae</taxon>
        <taxon>Stentor</taxon>
    </lineage>
</organism>
<name>A0A1R2D481_9CILI</name>
<gene>
    <name evidence="2" type="ORF">SteCoe_459</name>
</gene>
<feature type="compositionally biased region" description="Basic residues" evidence="1">
    <location>
        <begin position="50"/>
        <end position="68"/>
    </location>
</feature>
<proteinExistence type="predicted"/>
<evidence type="ECO:0000313" key="2">
    <source>
        <dbReference type="EMBL" id="OMJ96075.1"/>
    </source>
</evidence>
<accession>A0A1R2D481</accession>
<sequence>MNYSMYVVPPFPIKNSPQKKHPKRNSQNVRVSVAVETLHKRKAYYQMPKTAKKSHSKNKKSSPKRQTIRKNSLPPIQPLTSDQFRSFLNKFKENSIKSYFL</sequence>